<dbReference type="AlphaFoldDB" id="A0A3Q2ZUV9"/>
<dbReference type="Proteomes" id="UP000264800">
    <property type="component" value="Unplaced"/>
</dbReference>
<name>A0A3Q2ZUV9_KRYMA</name>
<reference evidence="3" key="2">
    <citation type="submission" date="2025-09" db="UniProtKB">
        <authorList>
            <consortium name="Ensembl"/>
        </authorList>
    </citation>
    <scope>IDENTIFICATION</scope>
</reference>
<dbReference type="InterPro" id="IPR053078">
    <property type="entry name" value="TTF1-like"/>
</dbReference>
<organism evidence="3 4">
    <name type="scientific">Kryptolebias marmoratus</name>
    <name type="common">Mangrove killifish</name>
    <name type="synonym">Rivulus marmoratus</name>
    <dbReference type="NCBI Taxonomy" id="37003"/>
    <lineage>
        <taxon>Eukaryota</taxon>
        <taxon>Metazoa</taxon>
        <taxon>Chordata</taxon>
        <taxon>Craniata</taxon>
        <taxon>Vertebrata</taxon>
        <taxon>Euteleostomi</taxon>
        <taxon>Actinopterygii</taxon>
        <taxon>Neopterygii</taxon>
        <taxon>Teleostei</taxon>
        <taxon>Neoteleostei</taxon>
        <taxon>Acanthomorphata</taxon>
        <taxon>Ovalentaria</taxon>
        <taxon>Atherinomorphae</taxon>
        <taxon>Cyprinodontiformes</taxon>
        <taxon>Rivulidae</taxon>
        <taxon>Kryptolebias</taxon>
    </lineage>
</organism>
<accession>A0A3Q2ZUV9</accession>
<dbReference type="PANTHER" id="PTHR46760:SF1">
    <property type="entry name" value="TRANSCRIPTION TERMINATION FACTOR 1"/>
    <property type="match status" value="1"/>
</dbReference>
<dbReference type="CDD" id="cd00167">
    <property type="entry name" value="SANT"/>
    <property type="match status" value="1"/>
</dbReference>
<dbReference type="PANTHER" id="PTHR46760">
    <property type="entry name" value="TRANSCRIPTION TERMINATION FACTOR 1"/>
    <property type="match status" value="1"/>
</dbReference>
<feature type="compositionally biased region" description="Basic residues" evidence="1">
    <location>
        <begin position="102"/>
        <end position="145"/>
    </location>
</feature>
<dbReference type="SUPFAM" id="SSF46689">
    <property type="entry name" value="Homeodomain-like"/>
    <property type="match status" value="1"/>
</dbReference>
<evidence type="ECO:0000256" key="1">
    <source>
        <dbReference type="SAM" id="MobiDB-lite"/>
    </source>
</evidence>
<evidence type="ECO:0000313" key="3">
    <source>
        <dbReference type="Ensembl" id="ENSKMAP00000006990.1"/>
    </source>
</evidence>
<feature type="compositionally biased region" description="Basic residues" evidence="1">
    <location>
        <begin position="8"/>
        <end position="18"/>
    </location>
</feature>
<dbReference type="Ensembl" id="ENSKMAT00000007104.1">
    <property type="protein sequence ID" value="ENSKMAP00000006990.1"/>
    <property type="gene ID" value="ENSKMAG00000005269.1"/>
</dbReference>
<dbReference type="Gene3D" id="1.10.10.60">
    <property type="entry name" value="Homeodomain-like"/>
    <property type="match status" value="1"/>
</dbReference>
<evidence type="ECO:0000313" key="4">
    <source>
        <dbReference type="Proteomes" id="UP000264800"/>
    </source>
</evidence>
<feature type="domain" description="Myb-like" evidence="2">
    <location>
        <begin position="273"/>
        <end position="338"/>
    </location>
</feature>
<dbReference type="GO" id="GO:0003682">
    <property type="term" value="F:chromatin binding"/>
    <property type="evidence" value="ECO:0007669"/>
    <property type="project" value="TreeGrafter"/>
</dbReference>
<dbReference type="SMART" id="SM00717">
    <property type="entry name" value="SANT"/>
    <property type="match status" value="2"/>
</dbReference>
<protein>
    <recommendedName>
        <fullName evidence="2">Myb-like domain-containing protein</fullName>
    </recommendedName>
</protein>
<dbReference type="OMA" id="MCERIWS"/>
<sequence>METPKAPASRHKKKTKKLKSPEDLPVPVDVKTPEGKKKRPKEEEFRPVDELTQSPEKKKKRKEKEFATEMTPQGKKKKQASVTMATNHEEAQVSMDADAVSTKKKKHKNDKDKKEKKKHMNDKDKKEKKKKKHMNDKDKKEKKKKEKPEKKKSNGVPLRYGRFSEEENQQIVSNVSDFLALTGISSANELLFPQRFKEKEAEIKKLKAKHHFLEKIAEGIPRTCDQVYIRARKVLDDVNHVWNQVWRLSESSIISTATTGRRFHRRCRAACHGPWTEEEDVRLKQAVRDHLETLVQQGSPGSGLSRDQLCNNLPWKGISQKVQTRSWTQCRIKWLHNMSVEDPADIEWDEVAQAVGKVTPVCVQKMFNRLKCHKVPNWTRLSYDGESGNP</sequence>
<keyword evidence="4" id="KW-1185">Reference proteome</keyword>
<dbReference type="InterPro" id="IPR001005">
    <property type="entry name" value="SANT/Myb"/>
</dbReference>
<dbReference type="GO" id="GO:0006363">
    <property type="term" value="P:termination of RNA polymerase I transcription"/>
    <property type="evidence" value="ECO:0007669"/>
    <property type="project" value="TreeGrafter"/>
</dbReference>
<dbReference type="STRING" id="37003.ENSKMAP00000006990"/>
<dbReference type="GeneTree" id="ENSGT00940000159729"/>
<feature type="region of interest" description="Disordered" evidence="1">
    <location>
        <begin position="1"/>
        <end position="157"/>
    </location>
</feature>
<reference evidence="3" key="1">
    <citation type="submission" date="2025-08" db="UniProtKB">
        <authorList>
            <consortium name="Ensembl"/>
        </authorList>
    </citation>
    <scope>IDENTIFICATION</scope>
</reference>
<dbReference type="GO" id="GO:0005730">
    <property type="term" value="C:nucleolus"/>
    <property type="evidence" value="ECO:0007669"/>
    <property type="project" value="TreeGrafter"/>
</dbReference>
<dbReference type="PROSITE" id="PS50090">
    <property type="entry name" value="MYB_LIKE"/>
    <property type="match status" value="1"/>
</dbReference>
<dbReference type="FunFam" id="1.10.10.60:FF:000480">
    <property type="entry name" value="Si:ch73-376l24.4"/>
    <property type="match status" value="1"/>
</dbReference>
<dbReference type="InterPro" id="IPR009057">
    <property type="entry name" value="Homeodomain-like_sf"/>
</dbReference>
<evidence type="ECO:0000259" key="2">
    <source>
        <dbReference type="PROSITE" id="PS50090"/>
    </source>
</evidence>
<proteinExistence type="predicted"/>
<feature type="compositionally biased region" description="Basic and acidic residues" evidence="1">
    <location>
        <begin position="31"/>
        <end position="49"/>
    </location>
</feature>